<reference evidence="4" key="2">
    <citation type="submission" date="2023-01" db="EMBL/GenBank/DDBJ databases">
        <title>Draft genome sequence of Portibacter lacus strain NBRC 108769.</title>
        <authorList>
            <person name="Sun Q."/>
            <person name="Mori K."/>
        </authorList>
    </citation>
    <scope>NUCLEOTIDE SEQUENCE</scope>
    <source>
        <strain evidence="4">NBRC 108769</strain>
    </source>
</reference>
<dbReference type="InterPro" id="IPR029064">
    <property type="entry name" value="Ribosomal_eL30-like_sf"/>
</dbReference>
<dbReference type="SUPFAM" id="SSF55315">
    <property type="entry name" value="L30e-like"/>
    <property type="match status" value="1"/>
</dbReference>
<dbReference type="InterPro" id="IPR029028">
    <property type="entry name" value="Alpha/beta_knot_MTases"/>
</dbReference>
<evidence type="ECO:0000313" key="5">
    <source>
        <dbReference type="Proteomes" id="UP001156666"/>
    </source>
</evidence>
<proteinExistence type="predicted"/>
<evidence type="ECO:0000313" key="4">
    <source>
        <dbReference type="EMBL" id="GLR17798.1"/>
    </source>
</evidence>
<dbReference type="AlphaFoldDB" id="A0AA37SN36"/>
<dbReference type="PANTHER" id="PTHR46429">
    <property type="entry name" value="23S RRNA (GUANOSINE-2'-O-)-METHYLTRANSFERASE RLMB"/>
    <property type="match status" value="1"/>
</dbReference>
<dbReference type="SUPFAM" id="SSF75217">
    <property type="entry name" value="alpha/beta knot"/>
    <property type="match status" value="1"/>
</dbReference>
<dbReference type="InterPro" id="IPR029026">
    <property type="entry name" value="tRNA_m1G_MTases_N"/>
</dbReference>
<dbReference type="Proteomes" id="UP001156666">
    <property type="component" value="Unassembled WGS sequence"/>
</dbReference>
<dbReference type="InterPro" id="IPR001537">
    <property type="entry name" value="SpoU_MeTrfase"/>
</dbReference>
<keyword evidence="2" id="KW-0808">Transferase</keyword>
<evidence type="ECO:0000256" key="2">
    <source>
        <dbReference type="ARBA" id="ARBA00022679"/>
    </source>
</evidence>
<protein>
    <submittedName>
        <fullName evidence="4">23S rRNA (Guanosine(2251)-2'-O)-methyltransferase RlmB</fullName>
    </submittedName>
</protein>
<dbReference type="SMART" id="SM00967">
    <property type="entry name" value="SpoU_sub_bind"/>
    <property type="match status" value="1"/>
</dbReference>
<dbReference type="RefSeq" id="WP_235291480.1">
    <property type="nucleotide sequence ID" value="NZ_BSOH01000014.1"/>
</dbReference>
<dbReference type="InterPro" id="IPR004441">
    <property type="entry name" value="rRNA_MeTrfase_TrmH"/>
</dbReference>
<comment type="caution">
    <text evidence="4">The sequence shown here is derived from an EMBL/GenBank/DDBJ whole genome shotgun (WGS) entry which is preliminary data.</text>
</comment>
<keyword evidence="1" id="KW-0489">Methyltransferase</keyword>
<dbReference type="PANTHER" id="PTHR46429:SF1">
    <property type="entry name" value="23S RRNA (GUANOSINE-2'-O-)-METHYLTRANSFERASE RLMB"/>
    <property type="match status" value="1"/>
</dbReference>
<keyword evidence="5" id="KW-1185">Reference proteome</keyword>
<organism evidence="4 5">
    <name type="scientific">Portibacter lacus</name>
    <dbReference type="NCBI Taxonomy" id="1099794"/>
    <lineage>
        <taxon>Bacteria</taxon>
        <taxon>Pseudomonadati</taxon>
        <taxon>Bacteroidota</taxon>
        <taxon>Saprospiria</taxon>
        <taxon>Saprospirales</taxon>
        <taxon>Haliscomenobacteraceae</taxon>
        <taxon>Portibacter</taxon>
    </lineage>
</organism>
<dbReference type="Gene3D" id="3.30.1330.30">
    <property type="match status" value="1"/>
</dbReference>
<evidence type="ECO:0000256" key="1">
    <source>
        <dbReference type="ARBA" id="ARBA00022603"/>
    </source>
</evidence>
<reference evidence="4" key="1">
    <citation type="journal article" date="2014" name="Int. J. Syst. Evol. Microbiol.">
        <title>Complete genome sequence of Corynebacterium casei LMG S-19264T (=DSM 44701T), isolated from a smear-ripened cheese.</title>
        <authorList>
            <consortium name="US DOE Joint Genome Institute (JGI-PGF)"/>
            <person name="Walter F."/>
            <person name="Albersmeier A."/>
            <person name="Kalinowski J."/>
            <person name="Ruckert C."/>
        </authorList>
    </citation>
    <scope>NUCLEOTIDE SEQUENCE</scope>
    <source>
        <strain evidence="4">NBRC 108769</strain>
    </source>
</reference>
<dbReference type="EMBL" id="BSOH01000014">
    <property type="protein sequence ID" value="GLR17798.1"/>
    <property type="molecule type" value="Genomic_DNA"/>
</dbReference>
<dbReference type="GO" id="GO:0006396">
    <property type="term" value="P:RNA processing"/>
    <property type="evidence" value="ECO:0007669"/>
    <property type="project" value="InterPro"/>
</dbReference>
<dbReference type="GO" id="GO:0032259">
    <property type="term" value="P:methylation"/>
    <property type="evidence" value="ECO:0007669"/>
    <property type="project" value="UniProtKB-KW"/>
</dbReference>
<dbReference type="InterPro" id="IPR013123">
    <property type="entry name" value="SpoU_subst-bd"/>
</dbReference>
<dbReference type="CDD" id="cd18103">
    <property type="entry name" value="SpoU-like_RlmB"/>
    <property type="match status" value="1"/>
</dbReference>
<gene>
    <name evidence="4" type="ORF">GCM10007940_24130</name>
</gene>
<sequence length="247" mass="27404">MADSDDIIFGRNPVIEAIQANKEIDKVLILKTIRGPFEKDVRKLCKELDIPLQYVPSHKLDKITRKNHQGIIAFASLVEYQTIENLIPHLYEKGESPIIVILDGVTDVRNFGAIARSAEVFGVHGMVIGEKNSARINHDAFKTSAGAILRIPICREKSLSNTVEYLRSSGFQIFATDLNTDHYISDINFNQPCAIIMGSEGDGVSSNLLQLCDEKFKIPQVGETDSLNVSVASGVIMYEVLKQRTSK</sequence>
<dbReference type="GO" id="GO:0003723">
    <property type="term" value="F:RNA binding"/>
    <property type="evidence" value="ECO:0007669"/>
    <property type="project" value="InterPro"/>
</dbReference>
<dbReference type="Pfam" id="PF08032">
    <property type="entry name" value="SpoU_sub_bind"/>
    <property type="match status" value="1"/>
</dbReference>
<feature type="domain" description="RNA 2-O ribose methyltransferase substrate binding" evidence="3">
    <location>
        <begin position="7"/>
        <end position="81"/>
    </location>
</feature>
<dbReference type="Pfam" id="PF00588">
    <property type="entry name" value="SpoU_methylase"/>
    <property type="match status" value="1"/>
</dbReference>
<dbReference type="GO" id="GO:0005829">
    <property type="term" value="C:cytosol"/>
    <property type="evidence" value="ECO:0007669"/>
    <property type="project" value="TreeGrafter"/>
</dbReference>
<accession>A0AA37SN36</accession>
<dbReference type="GO" id="GO:0008173">
    <property type="term" value="F:RNA methyltransferase activity"/>
    <property type="evidence" value="ECO:0007669"/>
    <property type="project" value="InterPro"/>
</dbReference>
<dbReference type="NCBIfam" id="TIGR00186">
    <property type="entry name" value="rRNA_methyl_3"/>
    <property type="match status" value="1"/>
</dbReference>
<dbReference type="Gene3D" id="3.40.1280.10">
    <property type="match status" value="1"/>
</dbReference>
<evidence type="ECO:0000259" key="3">
    <source>
        <dbReference type="SMART" id="SM00967"/>
    </source>
</evidence>
<name>A0AA37SN36_9BACT</name>